<keyword evidence="3" id="KW-1185">Reference proteome</keyword>
<feature type="transmembrane region" description="Helical" evidence="1">
    <location>
        <begin position="30"/>
        <end position="49"/>
    </location>
</feature>
<sequence length="68" mass="7570">MLTSSETSETRANETETSNRLMRTLTTLPTWPLTSQTVSVICLIIYWALSICDVFALTRAYDVITAPA</sequence>
<gene>
    <name evidence="2" type="ORF">IPOD504_LOCUS2173</name>
</gene>
<dbReference type="EMBL" id="OW152823">
    <property type="protein sequence ID" value="CAH2039983.1"/>
    <property type="molecule type" value="Genomic_DNA"/>
</dbReference>
<evidence type="ECO:0000313" key="2">
    <source>
        <dbReference type="EMBL" id="CAH2039983.1"/>
    </source>
</evidence>
<evidence type="ECO:0000256" key="1">
    <source>
        <dbReference type="SAM" id="Phobius"/>
    </source>
</evidence>
<keyword evidence="1" id="KW-0812">Transmembrane</keyword>
<keyword evidence="1" id="KW-0472">Membrane</keyword>
<reference evidence="2" key="1">
    <citation type="submission" date="2022-03" db="EMBL/GenBank/DDBJ databases">
        <authorList>
            <person name="Martin H S."/>
        </authorList>
    </citation>
    <scope>NUCLEOTIDE SEQUENCE</scope>
</reference>
<keyword evidence="1" id="KW-1133">Transmembrane helix</keyword>
<organism evidence="2 3">
    <name type="scientific">Iphiclides podalirius</name>
    <name type="common">scarce swallowtail</name>
    <dbReference type="NCBI Taxonomy" id="110791"/>
    <lineage>
        <taxon>Eukaryota</taxon>
        <taxon>Metazoa</taxon>
        <taxon>Ecdysozoa</taxon>
        <taxon>Arthropoda</taxon>
        <taxon>Hexapoda</taxon>
        <taxon>Insecta</taxon>
        <taxon>Pterygota</taxon>
        <taxon>Neoptera</taxon>
        <taxon>Endopterygota</taxon>
        <taxon>Lepidoptera</taxon>
        <taxon>Glossata</taxon>
        <taxon>Ditrysia</taxon>
        <taxon>Papilionoidea</taxon>
        <taxon>Papilionidae</taxon>
        <taxon>Papilioninae</taxon>
        <taxon>Iphiclides</taxon>
    </lineage>
</organism>
<dbReference type="Proteomes" id="UP000837857">
    <property type="component" value="Chromosome 11"/>
</dbReference>
<name>A0ABN8HVA8_9NEOP</name>
<accession>A0ABN8HVA8</accession>
<feature type="non-terminal residue" evidence="2">
    <location>
        <position position="68"/>
    </location>
</feature>
<proteinExistence type="predicted"/>
<protein>
    <submittedName>
        <fullName evidence="2">Uncharacterized protein</fullName>
    </submittedName>
</protein>
<evidence type="ECO:0000313" key="3">
    <source>
        <dbReference type="Proteomes" id="UP000837857"/>
    </source>
</evidence>